<keyword evidence="2" id="KW-1185">Reference proteome</keyword>
<organism evidence="1 2">
    <name type="scientific">Arthrobacter deserti</name>
    <dbReference type="NCBI Taxonomy" id="1742687"/>
    <lineage>
        <taxon>Bacteria</taxon>
        <taxon>Bacillati</taxon>
        <taxon>Actinomycetota</taxon>
        <taxon>Actinomycetes</taxon>
        <taxon>Micrococcales</taxon>
        <taxon>Micrococcaceae</taxon>
        <taxon>Arthrobacter</taxon>
    </lineage>
</organism>
<evidence type="ECO:0000313" key="1">
    <source>
        <dbReference type="EMBL" id="NKX52848.1"/>
    </source>
</evidence>
<proteinExistence type="predicted"/>
<reference evidence="1 2" key="1">
    <citation type="submission" date="2020-04" db="EMBL/GenBank/DDBJ databases">
        <authorList>
            <person name="Liu S."/>
        </authorList>
    </citation>
    <scope>NUCLEOTIDE SEQUENCE [LARGE SCALE GENOMIC DNA]</scope>
    <source>
        <strain evidence="1 2">CGMCC 1.15091</strain>
    </source>
</reference>
<name>A0ABX1JV58_9MICC</name>
<accession>A0ABX1JV58</accession>
<feature type="non-terminal residue" evidence="1">
    <location>
        <position position="46"/>
    </location>
</feature>
<evidence type="ECO:0000313" key="2">
    <source>
        <dbReference type="Proteomes" id="UP000523795"/>
    </source>
</evidence>
<dbReference type="Proteomes" id="UP000523795">
    <property type="component" value="Unassembled WGS sequence"/>
</dbReference>
<feature type="non-terminal residue" evidence="1">
    <location>
        <position position="1"/>
    </location>
</feature>
<protein>
    <submittedName>
        <fullName evidence="1">Uncharacterized protein</fullName>
    </submittedName>
</protein>
<gene>
    <name evidence="1" type="ORF">HER39_20180</name>
</gene>
<dbReference type="EMBL" id="JAAZSR010000791">
    <property type="protein sequence ID" value="NKX52848.1"/>
    <property type="molecule type" value="Genomic_DNA"/>
</dbReference>
<sequence>SDWPEDATTLTIALKDGHVEVDTDGKTLDEVAAAINGKDAGVTAMK</sequence>
<comment type="caution">
    <text evidence="1">The sequence shown here is derived from an EMBL/GenBank/DDBJ whole genome shotgun (WGS) entry which is preliminary data.</text>
</comment>